<sequence length="67" mass="7387">MGELDPLRAPGRPRFYVTLTIGVAIALGLIASLAWWLQAPIPRVLIVLVVSGSLGWVAGRMMFRRKK</sequence>
<gene>
    <name evidence="2" type="ORF">E2L08_03285</name>
</gene>
<evidence type="ECO:0000313" key="2">
    <source>
        <dbReference type="EMBL" id="TDL83677.1"/>
    </source>
</evidence>
<protein>
    <submittedName>
        <fullName evidence="2">Uncharacterized protein</fullName>
    </submittedName>
</protein>
<reference evidence="2 3" key="1">
    <citation type="submission" date="2019-03" db="EMBL/GenBank/DDBJ databases">
        <title>Primorskyibacter sp. SS33 isolated from sediments.</title>
        <authorList>
            <person name="Xunke S."/>
        </authorList>
    </citation>
    <scope>NUCLEOTIDE SEQUENCE [LARGE SCALE GENOMIC DNA]</scope>
    <source>
        <strain evidence="2 3">SS33</strain>
    </source>
</reference>
<dbReference type="AlphaFoldDB" id="A0A4R6AJH5"/>
<evidence type="ECO:0000256" key="1">
    <source>
        <dbReference type="SAM" id="Phobius"/>
    </source>
</evidence>
<keyword evidence="3" id="KW-1185">Reference proteome</keyword>
<keyword evidence="1" id="KW-0472">Membrane</keyword>
<proteinExistence type="predicted"/>
<keyword evidence="1" id="KW-0812">Transmembrane</keyword>
<keyword evidence="1" id="KW-1133">Transmembrane helix</keyword>
<comment type="caution">
    <text evidence="2">The sequence shown here is derived from an EMBL/GenBank/DDBJ whole genome shotgun (WGS) entry which is preliminary data.</text>
</comment>
<dbReference type="RefSeq" id="WP_133395630.1">
    <property type="nucleotide sequence ID" value="NZ_SNAA01000002.1"/>
</dbReference>
<organism evidence="2 3">
    <name type="scientific">Palleronia sediminis</name>
    <dbReference type="NCBI Taxonomy" id="2547833"/>
    <lineage>
        <taxon>Bacteria</taxon>
        <taxon>Pseudomonadati</taxon>
        <taxon>Pseudomonadota</taxon>
        <taxon>Alphaproteobacteria</taxon>
        <taxon>Rhodobacterales</taxon>
        <taxon>Roseobacteraceae</taxon>
        <taxon>Palleronia</taxon>
    </lineage>
</organism>
<dbReference type="Proteomes" id="UP000295701">
    <property type="component" value="Unassembled WGS sequence"/>
</dbReference>
<feature type="transmembrane region" description="Helical" evidence="1">
    <location>
        <begin position="15"/>
        <end position="37"/>
    </location>
</feature>
<evidence type="ECO:0000313" key="3">
    <source>
        <dbReference type="Proteomes" id="UP000295701"/>
    </source>
</evidence>
<feature type="transmembrane region" description="Helical" evidence="1">
    <location>
        <begin position="43"/>
        <end position="63"/>
    </location>
</feature>
<accession>A0A4R6AJH5</accession>
<dbReference type="OrthoDB" id="7871004at2"/>
<dbReference type="EMBL" id="SNAA01000002">
    <property type="protein sequence ID" value="TDL83677.1"/>
    <property type="molecule type" value="Genomic_DNA"/>
</dbReference>
<name>A0A4R6AJH5_9RHOB</name>